<protein>
    <submittedName>
        <fullName evidence="2">Transposase</fullName>
    </submittedName>
</protein>
<dbReference type="Gene3D" id="1.10.10.60">
    <property type="entry name" value="Homeodomain-like"/>
    <property type="match status" value="1"/>
</dbReference>
<gene>
    <name evidence="2" type="ORF">F0169_09750</name>
</gene>
<name>A0A5N7KJF7_9PSED</name>
<dbReference type="RefSeq" id="WP_152746371.1">
    <property type="nucleotide sequence ID" value="NZ_VUAZ01000052.1"/>
</dbReference>
<reference evidence="2 3" key="1">
    <citation type="journal article" date="2020" name="Int. J. Syst. Evol. Microbiol.">
        <title>Pseudomonas kitaguniensis sp. nov., a pathogen causing bacterial rot of Welsh onion in Japan.</title>
        <authorList>
            <person name="Sawada H."/>
            <person name="Fujikawa T."/>
            <person name="Nishiwaki Y."/>
            <person name="Horita H."/>
        </authorList>
    </citation>
    <scope>NUCLEOTIDE SEQUENCE [LARGE SCALE GENOMIC DNA]</scope>
    <source>
        <strain evidence="2 3">MAFF 212408</strain>
    </source>
</reference>
<keyword evidence="3" id="KW-1185">Reference proteome</keyword>
<comment type="caution">
    <text evidence="2">The sequence shown here is derived from an EMBL/GenBank/DDBJ whole genome shotgun (WGS) entry which is preliminary data.</text>
</comment>
<reference evidence="2 3" key="2">
    <citation type="journal article" date="2023" name="Plant Pathol.">
        <title>Dismantling and reorganizing Pseudomonas marginalis sensu#lato.</title>
        <authorList>
            <person name="Sawada H."/>
            <person name="Fujikawa T."/>
            <person name="Satou M."/>
        </authorList>
    </citation>
    <scope>NUCLEOTIDE SEQUENCE [LARGE SCALE GENOMIC DNA]</scope>
    <source>
        <strain evidence="2 3">MAFF 212408</strain>
    </source>
</reference>
<feature type="domain" description="Transposase IS30-like HTH" evidence="1">
    <location>
        <begin position="5"/>
        <end position="42"/>
    </location>
</feature>
<dbReference type="Proteomes" id="UP000326112">
    <property type="component" value="Unassembled WGS sequence"/>
</dbReference>
<dbReference type="Pfam" id="PF13936">
    <property type="entry name" value="HTH_38"/>
    <property type="match status" value="1"/>
</dbReference>
<dbReference type="InterPro" id="IPR025246">
    <property type="entry name" value="IS30-like_HTH"/>
</dbReference>
<evidence type="ECO:0000259" key="1">
    <source>
        <dbReference type="Pfam" id="PF13936"/>
    </source>
</evidence>
<organism evidence="2 3">
    <name type="scientific">Pseudomonas kitaguniensis</name>
    <dbReference type="NCBI Taxonomy" id="2607908"/>
    <lineage>
        <taxon>Bacteria</taxon>
        <taxon>Pseudomonadati</taxon>
        <taxon>Pseudomonadota</taxon>
        <taxon>Gammaproteobacteria</taxon>
        <taxon>Pseudomonadales</taxon>
        <taxon>Pseudomonadaceae</taxon>
        <taxon>Pseudomonas</taxon>
    </lineage>
</organism>
<sequence length="101" mass="11744">MLPILSNEHHVEISVLVHQALSIRAIARQMGCSRNTIRRHLKLQAQRLRPARGVRAPFEAFLRQRADAARPHWIPAIVPLREIREQGWEIAPYLTTRLRCI</sequence>
<dbReference type="EMBL" id="VUAZ01000052">
    <property type="protein sequence ID" value="MPR02334.1"/>
    <property type="molecule type" value="Genomic_DNA"/>
</dbReference>
<evidence type="ECO:0000313" key="3">
    <source>
        <dbReference type="Proteomes" id="UP000326112"/>
    </source>
</evidence>
<evidence type="ECO:0000313" key="2">
    <source>
        <dbReference type="EMBL" id="MPR02334.1"/>
    </source>
</evidence>
<proteinExistence type="predicted"/>
<accession>A0A5N7KJF7</accession>